<keyword evidence="8" id="KW-1185">Reference proteome</keyword>
<dbReference type="Gene3D" id="3.40.1170.60">
    <property type="match status" value="1"/>
</dbReference>
<dbReference type="InterPro" id="IPR001126">
    <property type="entry name" value="UmuC"/>
</dbReference>
<dbReference type="GO" id="GO:0003684">
    <property type="term" value="F:damaged DNA binding"/>
    <property type="evidence" value="ECO:0007669"/>
    <property type="project" value="InterPro"/>
</dbReference>
<evidence type="ECO:0000313" key="8">
    <source>
        <dbReference type="Proteomes" id="UP000293296"/>
    </source>
</evidence>
<dbReference type="Proteomes" id="UP000293296">
    <property type="component" value="Chromosome"/>
</dbReference>
<evidence type="ECO:0000256" key="3">
    <source>
        <dbReference type="ARBA" id="ARBA00023199"/>
    </source>
</evidence>
<reference evidence="7 8" key="1">
    <citation type="submission" date="2018-02" db="EMBL/GenBank/DDBJ databases">
        <title>Genome sequence of Desulfovibrio carbinolicus DSM 3852.</title>
        <authorList>
            <person name="Wilbanks E."/>
            <person name="Skennerton C.T."/>
            <person name="Orphan V.J."/>
        </authorList>
    </citation>
    <scope>NUCLEOTIDE SEQUENCE [LARGE SCALE GENOMIC DNA]</scope>
    <source>
        <strain evidence="7 8">DSM 3852</strain>
    </source>
</reference>
<dbReference type="InterPro" id="IPR043502">
    <property type="entry name" value="DNA/RNA_pol_sf"/>
</dbReference>
<dbReference type="InterPro" id="IPR025188">
    <property type="entry name" value="DUF4113"/>
</dbReference>
<name>A0A4P6I2R5_9BACT</name>
<dbReference type="InterPro" id="IPR017961">
    <property type="entry name" value="DNA_pol_Y-fam_little_finger"/>
</dbReference>
<evidence type="ECO:0000256" key="2">
    <source>
        <dbReference type="ARBA" id="ARBA00022763"/>
    </source>
</evidence>
<evidence type="ECO:0000256" key="4">
    <source>
        <dbReference type="ARBA" id="ARBA00023204"/>
    </source>
</evidence>
<dbReference type="InterPro" id="IPR050116">
    <property type="entry name" value="DNA_polymerase-Y"/>
</dbReference>
<feature type="domain" description="UmuC" evidence="6">
    <location>
        <begin position="5"/>
        <end position="188"/>
    </location>
</feature>
<dbReference type="GO" id="GO:0042276">
    <property type="term" value="P:error-prone translesion synthesis"/>
    <property type="evidence" value="ECO:0007669"/>
    <property type="project" value="TreeGrafter"/>
</dbReference>
<keyword evidence="3" id="KW-0741">SOS mutagenesis</keyword>
<evidence type="ECO:0000259" key="6">
    <source>
        <dbReference type="PROSITE" id="PS50173"/>
    </source>
</evidence>
<dbReference type="Pfam" id="PF00817">
    <property type="entry name" value="IMS"/>
    <property type="match status" value="1"/>
</dbReference>
<dbReference type="Pfam" id="PF11799">
    <property type="entry name" value="IMS_C"/>
    <property type="match status" value="1"/>
</dbReference>
<dbReference type="OrthoDB" id="9808813at2"/>
<dbReference type="EMBL" id="CP026538">
    <property type="protein sequence ID" value="QAZ68139.1"/>
    <property type="molecule type" value="Genomic_DNA"/>
</dbReference>
<accession>A0A4P6I2R5</accession>
<keyword evidence="2" id="KW-0227">DNA damage</keyword>
<evidence type="ECO:0000256" key="5">
    <source>
        <dbReference type="ARBA" id="ARBA00023236"/>
    </source>
</evidence>
<protein>
    <submittedName>
        <fullName evidence="7">SOS mutagenesis and repair protein UmuC</fullName>
    </submittedName>
</protein>
<keyword evidence="5" id="KW-0742">SOS response</keyword>
<dbReference type="InterPro" id="IPR043128">
    <property type="entry name" value="Rev_trsase/Diguanyl_cyclase"/>
</dbReference>
<dbReference type="CDD" id="cd01700">
    <property type="entry name" value="PolY_Pol_V_umuC"/>
    <property type="match status" value="1"/>
</dbReference>
<comment type="similarity">
    <text evidence="1">Belongs to the DNA polymerase type-Y family.</text>
</comment>
<dbReference type="KEGG" id="dcb:C3Y92_13245"/>
<dbReference type="RefSeq" id="WP_129353342.1">
    <property type="nucleotide sequence ID" value="NZ_CP026538.1"/>
</dbReference>
<keyword evidence="4" id="KW-0234">DNA repair</keyword>
<dbReference type="GO" id="GO:0003887">
    <property type="term" value="F:DNA-directed DNA polymerase activity"/>
    <property type="evidence" value="ECO:0007669"/>
    <property type="project" value="TreeGrafter"/>
</dbReference>
<evidence type="ECO:0000313" key="7">
    <source>
        <dbReference type="EMBL" id="QAZ68139.1"/>
    </source>
</evidence>
<dbReference type="Pfam" id="PF13438">
    <property type="entry name" value="DUF4113"/>
    <property type="match status" value="1"/>
</dbReference>
<organism evidence="7 8">
    <name type="scientific">Solidesulfovibrio carbinolicus</name>
    <dbReference type="NCBI Taxonomy" id="296842"/>
    <lineage>
        <taxon>Bacteria</taxon>
        <taxon>Pseudomonadati</taxon>
        <taxon>Thermodesulfobacteriota</taxon>
        <taxon>Desulfovibrionia</taxon>
        <taxon>Desulfovibrionales</taxon>
        <taxon>Desulfovibrionaceae</taxon>
        <taxon>Solidesulfovibrio</taxon>
    </lineage>
</organism>
<dbReference type="GO" id="GO:0006281">
    <property type="term" value="P:DNA repair"/>
    <property type="evidence" value="ECO:0007669"/>
    <property type="project" value="UniProtKB-KW"/>
</dbReference>
<dbReference type="Gene3D" id="1.10.150.20">
    <property type="entry name" value="5' to 3' exonuclease, C-terminal subdomain"/>
    <property type="match status" value="1"/>
</dbReference>
<dbReference type="AlphaFoldDB" id="A0A4P6I2R5"/>
<dbReference type="GO" id="GO:0005829">
    <property type="term" value="C:cytosol"/>
    <property type="evidence" value="ECO:0007669"/>
    <property type="project" value="TreeGrafter"/>
</dbReference>
<sequence>MPPLYALVDCNNFYASCERVFAPQLAGRPIVVLSNNDGCVIARSAEAKAAGIPMGKPAFMCRELFTRHGVAVFSSNYALYGDMSARVMATLARFTPSLEVYSIDEAFLDLAGLPGGPEATARSLRETVVRWTGIPVSVGIGPTKTLAKLANRAAKKRPESGGVLDLAACPDPDAVLAATPVEDVWGIGRRHAAMLEGFGIRTALAFRELPRDFVKKRMTIQGLHTLLELRGQPCIDLEHAPPPARTLMSSRSFGQAVTTLDELAEAVAEYAARAAARLRSRGLVASGVEAYVQTYADKDGRPPYANAAFAAPRAATAHTGELITAARQALEMIFRPGHRYKKAGVILLGLEPVGRRQLSLLDASPEADARGGRLMAALDAVNAKWGKGALAPAACGIDKPWAMRQASRSPRYTTVWDELPVARAG</sequence>
<proteinExistence type="inferred from homology"/>
<dbReference type="GO" id="GO:0009432">
    <property type="term" value="P:SOS response"/>
    <property type="evidence" value="ECO:0007669"/>
    <property type="project" value="UniProtKB-KW"/>
</dbReference>
<dbReference type="PANTHER" id="PTHR11076">
    <property type="entry name" value="DNA REPAIR POLYMERASE UMUC / TRANSFERASE FAMILY MEMBER"/>
    <property type="match status" value="1"/>
</dbReference>
<dbReference type="PROSITE" id="PS50173">
    <property type="entry name" value="UMUC"/>
    <property type="match status" value="1"/>
</dbReference>
<dbReference type="PANTHER" id="PTHR11076:SF34">
    <property type="entry name" value="PROTEIN UMUC"/>
    <property type="match status" value="1"/>
</dbReference>
<dbReference type="SUPFAM" id="SSF56672">
    <property type="entry name" value="DNA/RNA polymerases"/>
    <property type="match status" value="1"/>
</dbReference>
<evidence type="ECO:0000256" key="1">
    <source>
        <dbReference type="ARBA" id="ARBA00010945"/>
    </source>
</evidence>
<dbReference type="Gene3D" id="3.30.70.270">
    <property type="match status" value="1"/>
</dbReference>
<gene>
    <name evidence="7" type="ORF">C3Y92_13245</name>
</gene>